<evidence type="ECO:0000313" key="2">
    <source>
        <dbReference type="EMBL" id="TKR69589.1"/>
    </source>
</evidence>
<organism evidence="2 3">
    <name type="scientific">Steinernema carpocapsae</name>
    <name type="common">Entomopathogenic nematode</name>
    <dbReference type="NCBI Taxonomy" id="34508"/>
    <lineage>
        <taxon>Eukaryota</taxon>
        <taxon>Metazoa</taxon>
        <taxon>Ecdysozoa</taxon>
        <taxon>Nematoda</taxon>
        <taxon>Chromadorea</taxon>
        <taxon>Rhabditida</taxon>
        <taxon>Tylenchina</taxon>
        <taxon>Panagrolaimomorpha</taxon>
        <taxon>Strongyloidoidea</taxon>
        <taxon>Steinernematidae</taxon>
        <taxon>Steinernema</taxon>
    </lineage>
</organism>
<feature type="region of interest" description="Disordered" evidence="1">
    <location>
        <begin position="40"/>
        <end position="71"/>
    </location>
</feature>
<reference evidence="2 3" key="2">
    <citation type="journal article" date="2019" name="G3 (Bethesda)">
        <title>Hybrid Assembly of the Genome of the Entomopathogenic Nematode Steinernema carpocapsae Identifies the X-Chromosome.</title>
        <authorList>
            <person name="Serra L."/>
            <person name="Macchietto M."/>
            <person name="Macias-Munoz A."/>
            <person name="McGill C.J."/>
            <person name="Rodriguez I.M."/>
            <person name="Rodriguez B."/>
            <person name="Murad R."/>
            <person name="Mortazavi A."/>
        </authorList>
    </citation>
    <scope>NUCLEOTIDE SEQUENCE [LARGE SCALE GENOMIC DNA]</scope>
    <source>
        <strain evidence="2 3">ALL</strain>
    </source>
</reference>
<sequence>MHPSGSEARNERLDRLQPARILRIGQRRWDKLLPDLGRVRHGRLGRLEPLPSQGKPKLPNLPRLQAHLESP</sequence>
<dbReference type="Proteomes" id="UP000298663">
    <property type="component" value="Unassembled WGS sequence"/>
</dbReference>
<comment type="caution">
    <text evidence="2">The sequence shown here is derived from an EMBL/GenBank/DDBJ whole genome shotgun (WGS) entry which is preliminary data.</text>
</comment>
<dbReference type="EMBL" id="AZBU02000007">
    <property type="protein sequence ID" value="TKR69589.1"/>
    <property type="molecule type" value="Genomic_DNA"/>
</dbReference>
<evidence type="ECO:0000313" key="3">
    <source>
        <dbReference type="Proteomes" id="UP000298663"/>
    </source>
</evidence>
<protein>
    <submittedName>
        <fullName evidence="2">Uncharacterized protein</fullName>
    </submittedName>
</protein>
<dbReference type="AlphaFoldDB" id="A0A4U5MJL4"/>
<proteinExistence type="predicted"/>
<reference evidence="2 3" key="1">
    <citation type="journal article" date="2015" name="Genome Biol.">
        <title>Comparative genomics of Steinernema reveals deeply conserved gene regulatory networks.</title>
        <authorList>
            <person name="Dillman A.R."/>
            <person name="Macchietto M."/>
            <person name="Porter C.F."/>
            <person name="Rogers A."/>
            <person name="Williams B."/>
            <person name="Antoshechkin I."/>
            <person name="Lee M.M."/>
            <person name="Goodwin Z."/>
            <person name="Lu X."/>
            <person name="Lewis E.E."/>
            <person name="Goodrich-Blair H."/>
            <person name="Stock S.P."/>
            <person name="Adams B.J."/>
            <person name="Sternberg P.W."/>
            <person name="Mortazavi A."/>
        </authorList>
    </citation>
    <scope>NUCLEOTIDE SEQUENCE [LARGE SCALE GENOMIC DNA]</scope>
    <source>
        <strain evidence="2 3">ALL</strain>
    </source>
</reference>
<gene>
    <name evidence="2" type="ORF">L596_021729</name>
</gene>
<evidence type="ECO:0000256" key="1">
    <source>
        <dbReference type="SAM" id="MobiDB-lite"/>
    </source>
</evidence>
<keyword evidence="3" id="KW-1185">Reference proteome</keyword>
<accession>A0A4U5MJL4</accession>
<name>A0A4U5MJL4_STECR</name>